<keyword evidence="3" id="KW-1185">Reference proteome</keyword>
<reference evidence="2 3" key="1">
    <citation type="submission" date="2015-04" db="EMBL/GenBank/DDBJ databases">
        <title>Complete genome sequence of Schizopora paradoxa KUC8140, a cosmopolitan wood degrader in East Asia.</title>
        <authorList>
            <consortium name="DOE Joint Genome Institute"/>
            <person name="Min B."/>
            <person name="Park H."/>
            <person name="Jang Y."/>
            <person name="Kim J.-J."/>
            <person name="Kim K.H."/>
            <person name="Pangilinan J."/>
            <person name="Lipzen A."/>
            <person name="Riley R."/>
            <person name="Grigoriev I.V."/>
            <person name="Spatafora J.W."/>
            <person name="Choi I.-G."/>
        </authorList>
    </citation>
    <scope>NUCLEOTIDE SEQUENCE [LARGE SCALE GENOMIC DNA]</scope>
    <source>
        <strain evidence="2 3">KUC8140</strain>
    </source>
</reference>
<proteinExistence type="predicted"/>
<name>A0A0H2RX87_9AGAM</name>
<dbReference type="EMBL" id="KQ085913">
    <property type="protein sequence ID" value="KLO16700.1"/>
    <property type="molecule type" value="Genomic_DNA"/>
</dbReference>
<accession>A0A0H2RX87</accession>
<dbReference type="AlphaFoldDB" id="A0A0H2RX87"/>
<evidence type="ECO:0000256" key="1">
    <source>
        <dbReference type="SAM" id="MobiDB-lite"/>
    </source>
</evidence>
<dbReference type="Proteomes" id="UP000053477">
    <property type="component" value="Unassembled WGS sequence"/>
</dbReference>
<organism evidence="2 3">
    <name type="scientific">Schizopora paradoxa</name>
    <dbReference type="NCBI Taxonomy" id="27342"/>
    <lineage>
        <taxon>Eukaryota</taxon>
        <taxon>Fungi</taxon>
        <taxon>Dikarya</taxon>
        <taxon>Basidiomycota</taxon>
        <taxon>Agaricomycotina</taxon>
        <taxon>Agaricomycetes</taxon>
        <taxon>Hymenochaetales</taxon>
        <taxon>Schizoporaceae</taxon>
        <taxon>Schizopora</taxon>
    </lineage>
</organism>
<feature type="compositionally biased region" description="Basic and acidic residues" evidence="1">
    <location>
        <begin position="23"/>
        <end position="36"/>
    </location>
</feature>
<protein>
    <submittedName>
        <fullName evidence="2">Uncharacterized protein</fullName>
    </submittedName>
</protein>
<sequence length="103" mass="10832">MSSSLKVGKAMDETTAGPSNDADMGRGAKVGAKDLSKASSKRRGMGCVFRGKACNERLSLEESLKMVVTKSESPPSVLVNETSLALSLEYFSAIASLSRWDGG</sequence>
<evidence type="ECO:0000313" key="2">
    <source>
        <dbReference type="EMBL" id="KLO16700.1"/>
    </source>
</evidence>
<evidence type="ECO:0000313" key="3">
    <source>
        <dbReference type="Proteomes" id="UP000053477"/>
    </source>
</evidence>
<dbReference type="InParanoid" id="A0A0H2RX87"/>
<feature type="region of interest" description="Disordered" evidence="1">
    <location>
        <begin position="1"/>
        <end position="37"/>
    </location>
</feature>
<gene>
    <name evidence="2" type="ORF">SCHPADRAFT_937726</name>
</gene>